<organism evidence="4 5">
    <name type="scientific">Stylophora pistillata</name>
    <name type="common">Smooth cauliflower coral</name>
    <dbReference type="NCBI Taxonomy" id="50429"/>
    <lineage>
        <taxon>Eukaryota</taxon>
        <taxon>Metazoa</taxon>
        <taxon>Cnidaria</taxon>
        <taxon>Anthozoa</taxon>
        <taxon>Hexacorallia</taxon>
        <taxon>Scleractinia</taxon>
        <taxon>Astrocoeniina</taxon>
        <taxon>Pocilloporidae</taxon>
        <taxon>Stylophora</taxon>
    </lineage>
</organism>
<evidence type="ECO:0000256" key="2">
    <source>
        <dbReference type="ARBA" id="ARBA00022679"/>
    </source>
</evidence>
<dbReference type="PANTHER" id="PTHR11783">
    <property type="entry name" value="SULFOTRANSFERASE SULT"/>
    <property type="match status" value="1"/>
</dbReference>
<comment type="similarity">
    <text evidence="1">Belongs to the sulfotransferase 1 family.</text>
</comment>
<evidence type="ECO:0000256" key="1">
    <source>
        <dbReference type="ARBA" id="ARBA00005771"/>
    </source>
</evidence>
<sequence length="324" mass="37755">MRSPTVFSHFDKKKKPLFMATNDEDLIQERDGEYRNSKTALVLGVRMPPFQATGFKDFIENFQTRHDDVFIVGFPRSGLFSDILGTTWLQEVTWQIFNGGEVTQVPIGHRVQFFDEATFPHTTQPDITTRPSPRLMKTHQPFHTIPKGTSEESRCKYIYVARNPLDAVVSYYNFESKMAPITDYSGPFEFFADMFIKGQVYWGPWTEHVLEWWRHKDDKNVLFLKYEDVKKDLPSQIRLITKFLGKSLTEDMVDTIAKQCTFDAMKNNSSAYWMMTRDGELPNFLRKGQVGGWKDYFTPELIQRFEKEVLSRLDGSGLQFDLGQ</sequence>
<evidence type="ECO:0000259" key="3">
    <source>
        <dbReference type="Pfam" id="PF00685"/>
    </source>
</evidence>
<keyword evidence="2 4" id="KW-0808">Transferase</keyword>
<evidence type="ECO:0000313" key="5">
    <source>
        <dbReference type="Proteomes" id="UP000225706"/>
    </source>
</evidence>
<gene>
    <name evidence="4" type="primary">SULT1C3</name>
    <name evidence="4" type="ORF">AWC38_SpisGene3084</name>
</gene>
<keyword evidence="5" id="KW-1185">Reference proteome</keyword>
<name>A0A2B4ST42_STYPI</name>
<feature type="domain" description="Sulfotransferase" evidence="3">
    <location>
        <begin position="67"/>
        <end position="314"/>
    </location>
</feature>
<accession>A0A2B4ST42</accession>
<dbReference type="Proteomes" id="UP000225706">
    <property type="component" value="Unassembled WGS sequence"/>
</dbReference>
<dbReference type="OrthoDB" id="205623at2759"/>
<protein>
    <submittedName>
        <fullName evidence="4">Sulfotransferase 1C3</fullName>
    </submittedName>
</protein>
<dbReference type="SUPFAM" id="SSF52540">
    <property type="entry name" value="P-loop containing nucleoside triphosphate hydrolases"/>
    <property type="match status" value="1"/>
</dbReference>
<dbReference type="InterPro" id="IPR027417">
    <property type="entry name" value="P-loop_NTPase"/>
</dbReference>
<dbReference type="Pfam" id="PF00685">
    <property type="entry name" value="Sulfotransfer_1"/>
    <property type="match status" value="1"/>
</dbReference>
<evidence type="ECO:0000313" key="4">
    <source>
        <dbReference type="EMBL" id="PFX32070.1"/>
    </source>
</evidence>
<reference evidence="5" key="1">
    <citation type="journal article" date="2017" name="bioRxiv">
        <title>Comparative analysis of the genomes of Stylophora pistillata and Acropora digitifera provides evidence for extensive differences between species of corals.</title>
        <authorList>
            <person name="Voolstra C.R."/>
            <person name="Li Y."/>
            <person name="Liew Y.J."/>
            <person name="Baumgarten S."/>
            <person name="Zoccola D."/>
            <person name="Flot J.-F."/>
            <person name="Tambutte S."/>
            <person name="Allemand D."/>
            <person name="Aranda M."/>
        </authorList>
    </citation>
    <scope>NUCLEOTIDE SEQUENCE [LARGE SCALE GENOMIC DNA]</scope>
</reference>
<dbReference type="AlphaFoldDB" id="A0A2B4ST42"/>
<dbReference type="Gene3D" id="3.40.50.300">
    <property type="entry name" value="P-loop containing nucleotide triphosphate hydrolases"/>
    <property type="match status" value="1"/>
</dbReference>
<comment type="caution">
    <text evidence="4">The sequence shown here is derived from an EMBL/GenBank/DDBJ whole genome shotgun (WGS) entry which is preliminary data.</text>
</comment>
<proteinExistence type="inferred from homology"/>
<dbReference type="InterPro" id="IPR000863">
    <property type="entry name" value="Sulfotransferase_dom"/>
</dbReference>
<dbReference type="EMBL" id="LSMT01000027">
    <property type="protein sequence ID" value="PFX32070.1"/>
    <property type="molecule type" value="Genomic_DNA"/>
</dbReference>
<dbReference type="GO" id="GO:0008146">
    <property type="term" value="F:sulfotransferase activity"/>
    <property type="evidence" value="ECO:0007669"/>
    <property type="project" value="InterPro"/>
</dbReference>